<dbReference type="CDD" id="cd09990">
    <property type="entry name" value="Agmatinase-like"/>
    <property type="match status" value="1"/>
</dbReference>
<feature type="binding site" evidence="5">
    <location>
        <position position="157"/>
    </location>
    <ligand>
        <name>Mn(2+)</name>
        <dbReference type="ChEBI" id="CHEBI:29035"/>
        <label>1</label>
    </ligand>
</feature>
<name>A0A6I4VP07_9BACL</name>
<dbReference type="GO" id="GO:0006547">
    <property type="term" value="P:L-histidine metabolic process"/>
    <property type="evidence" value="ECO:0007669"/>
    <property type="project" value="UniProtKB-KW"/>
</dbReference>
<keyword evidence="4 5" id="KW-0464">Manganese</keyword>
<dbReference type="PANTHER" id="PTHR11358:SF35">
    <property type="entry name" value="FORMIMIDOYLGLUTAMASE"/>
    <property type="match status" value="1"/>
</dbReference>
<dbReference type="InterPro" id="IPR020855">
    <property type="entry name" value="Ureohydrolase_Mn_BS"/>
</dbReference>
<evidence type="ECO:0000256" key="6">
    <source>
        <dbReference type="PROSITE-ProRule" id="PRU00742"/>
    </source>
</evidence>
<dbReference type="GO" id="GO:0008783">
    <property type="term" value="F:agmatinase activity"/>
    <property type="evidence" value="ECO:0007669"/>
    <property type="project" value="TreeGrafter"/>
</dbReference>
<keyword evidence="3" id="KW-0369">Histidine metabolism</keyword>
<evidence type="ECO:0000256" key="4">
    <source>
        <dbReference type="ARBA" id="ARBA00023211"/>
    </source>
</evidence>
<comment type="similarity">
    <text evidence="6 7">Belongs to the arginase family.</text>
</comment>
<dbReference type="PROSITE" id="PS01053">
    <property type="entry name" value="ARGINASE_1"/>
    <property type="match status" value="1"/>
</dbReference>
<gene>
    <name evidence="8" type="ORF">GSM42_06030</name>
</gene>
<keyword evidence="2 7" id="KW-0378">Hydrolase</keyword>
<evidence type="ECO:0000256" key="5">
    <source>
        <dbReference type="PIRSR" id="PIRSR036979-1"/>
    </source>
</evidence>
<feature type="binding site" evidence="5">
    <location>
        <position position="155"/>
    </location>
    <ligand>
        <name>Mn(2+)</name>
        <dbReference type="ChEBI" id="CHEBI:29035"/>
        <label>1</label>
    </ligand>
</feature>
<feature type="binding site" evidence="5">
    <location>
        <position position="246"/>
    </location>
    <ligand>
        <name>Mn(2+)</name>
        <dbReference type="ChEBI" id="CHEBI:29035"/>
        <label>1</label>
    </ligand>
</feature>
<accession>A0A6I4VP07</accession>
<dbReference type="RefSeq" id="WP_160800651.1">
    <property type="nucleotide sequence ID" value="NZ_WUUL01000003.1"/>
</dbReference>
<dbReference type="Gene3D" id="3.40.800.10">
    <property type="entry name" value="Ureohydrolase domain"/>
    <property type="match status" value="1"/>
</dbReference>
<evidence type="ECO:0000313" key="9">
    <source>
        <dbReference type="Proteomes" id="UP000430692"/>
    </source>
</evidence>
<sequence length="323" mass="35810">MKPAQHLNPPALQYAGGKGDPYVTTIAEWIEKPETNNSYDLCIFGVPLSKSSISFSGAHLHPAIFRKLWSSFTTYNWDLDFDFTMLRAADFGDVAMHVTDIATCHQNILETMQEVTKNFSQTFPITVGGDHSITAPLVKGRKAANGKRIGIIQFDAHLDVRDMDYGGPSNGTPIRNLVESETVRGEDIVTIGIRNFANSRLYRNYTEEKGIQVISQKQVQTRGIESVLAEAMECLESCEEVYVTFDLDVLDQYIVPGVPAIGPQGLTTDQLFSSAYTLGAWSKVTAMDMVCVDPSVDFRDVTSRVSLHLFLHFVSGLVQKKKS</sequence>
<dbReference type="PRINTS" id="PR00116">
    <property type="entry name" value="ARGINASE"/>
</dbReference>
<keyword evidence="1 5" id="KW-0479">Metal-binding</keyword>
<reference evidence="8 9" key="1">
    <citation type="submission" date="2019-12" db="EMBL/GenBank/DDBJ databases">
        <title>Whole-genome analyses of novel actinobacteria.</title>
        <authorList>
            <person name="Sahin N."/>
            <person name="Saygin H."/>
        </authorList>
    </citation>
    <scope>NUCLEOTIDE SEQUENCE [LARGE SCALE GENOMIC DNA]</scope>
    <source>
        <strain evidence="8 9">KC615</strain>
    </source>
</reference>
<protein>
    <submittedName>
        <fullName evidence="8">Formimidoylglutamase</fullName>
    </submittedName>
</protein>
<dbReference type="EMBL" id="WUUL01000003">
    <property type="protein sequence ID" value="MXQ53297.1"/>
    <property type="molecule type" value="Genomic_DNA"/>
</dbReference>
<evidence type="ECO:0000256" key="7">
    <source>
        <dbReference type="RuleBase" id="RU003684"/>
    </source>
</evidence>
<evidence type="ECO:0000313" key="8">
    <source>
        <dbReference type="EMBL" id="MXQ53297.1"/>
    </source>
</evidence>
<dbReference type="PIRSF" id="PIRSF036979">
    <property type="entry name" value="Arginase"/>
    <property type="match status" value="1"/>
</dbReference>
<evidence type="ECO:0000256" key="3">
    <source>
        <dbReference type="ARBA" id="ARBA00022808"/>
    </source>
</evidence>
<dbReference type="GO" id="GO:0046872">
    <property type="term" value="F:metal ion binding"/>
    <property type="evidence" value="ECO:0007669"/>
    <property type="project" value="UniProtKB-KW"/>
</dbReference>
<comment type="cofactor">
    <cofactor evidence="5">
        <name>Mn(2+)</name>
        <dbReference type="ChEBI" id="CHEBI:29035"/>
    </cofactor>
    <text evidence="5">Binds 2 manganese ions per subunit.</text>
</comment>
<feature type="binding site" evidence="5">
    <location>
        <position position="159"/>
    </location>
    <ligand>
        <name>Mn(2+)</name>
        <dbReference type="ChEBI" id="CHEBI:29035"/>
        <label>1</label>
    </ligand>
</feature>
<evidence type="ECO:0000256" key="1">
    <source>
        <dbReference type="ARBA" id="ARBA00022723"/>
    </source>
</evidence>
<evidence type="ECO:0000256" key="2">
    <source>
        <dbReference type="ARBA" id="ARBA00022801"/>
    </source>
</evidence>
<dbReference type="PANTHER" id="PTHR11358">
    <property type="entry name" value="ARGINASE/AGMATINASE"/>
    <property type="match status" value="1"/>
</dbReference>
<dbReference type="PROSITE" id="PS51409">
    <property type="entry name" value="ARGINASE_2"/>
    <property type="match status" value="1"/>
</dbReference>
<dbReference type="InterPro" id="IPR006035">
    <property type="entry name" value="Ureohydrolase"/>
</dbReference>
<keyword evidence="9" id="KW-1185">Reference proteome</keyword>
<dbReference type="Pfam" id="PF00491">
    <property type="entry name" value="Arginase"/>
    <property type="match status" value="1"/>
</dbReference>
<organism evidence="8 9">
    <name type="scientific">Shimazuella alba</name>
    <dbReference type="NCBI Taxonomy" id="2690964"/>
    <lineage>
        <taxon>Bacteria</taxon>
        <taxon>Bacillati</taxon>
        <taxon>Bacillota</taxon>
        <taxon>Bacilli</taxon>
        <taxon>Bacillales</taxon>
        <taxon>Thermoactinomycetaceae</taxon>
        <taxon>Shimazuella</taxon>
    </lineage>
</organism>
<feature type="binding site" evidence="5">
    <location>
        <position position="131"/>
    </location>
    <ligand>
        <name>Mn(2+)</name>
        <dbReference type="ChEBI" id="CHEBI:29035"/>
        <label>1</label>
    </ligand>
</feature>
<dbReference type="SUPFAM" id="SSF52768">
    <property type="entry name" value="Arginase/deacetylase"/>
    <property type="match status" value="1"/>
</dbReference>
<dbReference type="Proteomes" id="UP000430692">
    <property type="component" value="Unassembled WGS sequence"/>
</dbReference>
<feature type="binding site" evidence="5">
    <location>
        <position position="248"/>
    </location>
    <ligand>
        <name>Mn(2+)</name>
        <dbReference type="ChEBI" id="CHEBI:29035"/>
        <label>1</label>
    </ligand>
</feature>
<dbReference type="InterPro" id="IPR023696">
    <property type="entry name" value="Ureohydrolase_dom_sf"/>
</dbReference>
<proteinExistence type="inferred from homology"/>
<dbReference type="AlphaFoldDB" id="A0A6I4VP07"/>
<dbReference type="GO" id="GO:0033389">
    <property type="term" value="P:putrescine biosynthetic process from arginine, via agmatine"/>
    <property type="evidence" value="ECO:0007669"/>
    <property type="project" value="TreeGrafter"/>
</dbReference>
<comment type="caution">
    <text evidence="8">The sequence shown here is derived from an EMBL/GenBank/DDBJ whole genome shotgun (WGS) entry which is preliminary data.</text>
</comment>